<evidence type="ECO:0000256" key="3">
    <source>
        <dbReference type="SAM" id="MobiDB-lite"/>
    </source>
</evidence>
<dbReference type="PROSITE" id="PS50893">
    <property type="entry name" value="ABC_TRANSPORTER_2"/>
    <property type="match status" value="2"/>
</dbReference>
<dbReference type="InterPro" id="IPR051309">
    <property type="entry name" value="ABCF_ATPase"/>
</dbReference>
<feature type="compositionally biased region" description="Basic and acidic residues" evidence="3">
    <location>
        <begin position="209"/>
        <end position="220"/>
    </location>
</feature>
<dbReference type="Gene3D" id="3.40.50.300">
    <property type="entry name" value="P-loop containing nucleotide triphosphate hydrolases"/>
    <property type="match status" value="3"/>
</dbReference>
<accession>A0A0A1GSX5</accession>
<dbReference type="SMART" id="SM00382">
    <property type="entry name" value="AAA"/>
    <property type="match status" value="2"/>
</dbReference>
<sequence length="507" mass="56698">MTQIKIVQLEKVVAGQTLFTTASLTANGREIVGVIGNNGTGKTTLMRIIAGMDADFTGQRLIQGQVGLVAQVNPITDRSGGQETVTKIRTMLAQNPEILILDEPTANLDEEHQDWLVGQLRSFRGLILVISHDQHFLTQIATCIWAFENHTVTQFNGSLTAYEQLKTQTNLNQTHEYQRQHRQEHELKLAVQARKEKAAHIRRGSRQMGRVERAKTKSAREQNAGKMEHNAHALLMRAEKQAVVTKPFEQRAIKLMQTDFPIFKGKTVVSADHLDVKNVNKTLLQQVSFQIKPGERVALVGPNGIGKTSLIQAIISHAMHTNLSQHAKIGYFNQDITTLPLDQSVWGFIQRASGLDNERTKTILGAFGLSAPFYPRLIGSLSGGEQVKLQLLSILLGESNFLILDEPTNFLDTQALQALADYLHHYPGTVLLVSHDINFRQQVATRTLLFQNKHLIDPTKTTMHAQKPSELPLLQLKYDRLMATGEGSVQELQELKQQIEQLKQHAL</sequence>
<evidence type="ECO:0000256" key="1">
    <source>
        <dbReference type="ARBA" id="ARBA00022741"/>
    </source>
</evidence>
<feature type="domain" description="ABC transporter" evidence="4">
    <location>
        <begin position="269"/>
        <end position="477"/>
    </location>
</feature>
<evidence type="ECO:0000313" key="6">
    <source>
        <dbReference type="Proteomes" id="UP000031620"/>
    </source>
</evidence>
<name>A0A0A1GSX5_9LACO</name>
<evidence type="ECO:0000313" key="5">
    <source>
        <dbReference type="EMBL" id="BAP85397.1"/>
    </source>
</evidence>
<gene>
    <name evidence="5" type="ORF">LOOC260_108570</name>
</gene>
<evidence type="ECO:0000259" key="4">
    <source>
        <dbReference type="PROSITE" id="PS50893"/>
    </source>
</evidence>
<reference evidence="5 6" key="1">
    <citation type="submission" date="2014-11" db="EMBL/GenBank/DDBJ databases">
        <title>Complete genome sequence and analysis of Lactobacillus hokkaidonensis LOOC260T.</title>
        <authorList>
            <person name="Tanizawa Y."/>
            <person name="Tohno M."/>
            <person name="Kaminuma E."/>
            <person name="Nakamura Y."/>
            <person name="Arita M."/>
        </authorList>
    </citation>
    <scope>NUCLEOTIDE SEQUENCE [LARGE SCALE GENOMIC DNA]</scope>
    <source>
        <strain evidence="5 6">LOOC260</strain>
    </source>
</reference>
<dbReference type="InterPro" id="IPR027417">
    <property type="entry name" value="P-loop_NTPase"/>
</dbReference>
<organism evidence="5 6">
    <name type="scientific">Paucilactobacillus hokkaidonensis JCM 18461</name>
    <dbReference type="NCBI Taxonomy" id="1291742"/>
    <lineage>
        <taxon>Bacteria</taxon>
        <taxon>Bacillati</taxon>
        <taxon>Bacillota</taxon>
        <taxon>Bacilli</taxon>
        <taxon>Lactobacillales</taxon>
        <taxon>Lactobacillaceae</taxon>
        <taxon>Paucilactobacillus</taxon>
    </lineage>
</organism>
<dbReference type="PANTHER" id="PTHR42855:SF2">
    <property type="entry name" value="DRUG RESISTANCE ABC TRANSPORTER,ATP-BINDING PROTEIN"/>
    <property type="match status" value="1"/>
</dbReference>
<dbReference type="PROSITE" id="PS00211">
    <property type="entry name" value="ABC_TRANSPORTER_1"/>
    <property type="match status" value="1"/>
</dbReference>
<dbReference type="EMBL" id="AP014680">
    <property type="protein sequence ID" value="BAP85397.1"/>
    <property type="molecule type" value="Genomic_DNA"/>
</dbReference>
<dbReference type="KEGG" id="lho:LOOC260_108570"/>
<feature type="domain" description="ABC transporter" evidence="4">
    <location>
        <begin position="4"/>
        <end position="174"/>
    </location>
</feature>
<dbReference type="Proteomes" id="UP000031620">
    <property type="component" value="Chromosome"/>
</dbReference>
<dbReference type="Pfam" id="PF00005">
    <property type="entry name" value="ABC_tran"/>
    <property type="match status" value="2"/>
</dbReference>
<dbReference type="InterPro" id="IPR003593">
    <property type="entry name" value="AAA+_ATPase"/>
</dbReference>
<dbReference type="RefSeq" id="WP_041093250.1">
    <property type="nucleotide sequence ID" value="NZ_AP014680.1"/>
</dbReference>
<dbReference type="SUPFAM" id="SSF52540">
    <property type="entry name" value="P-loop containing nucleoside triphosphate hydrolases"/>
    <property type="match status" value="2"/>
</dbReference>
<proteinExistence type="predicted"/>
<feature type="region of interest" description="Disordered" evidence="3">
    <location>
        <begin position="202"/>
        <end position="224"/>
    </location>
</feature>
<dbReference type="AlphaFoldDB" id="A0A0A1GSX5"/>
<dbReference type="InterPro" id="IPR003439">
    <property type="entry name" value="ABC_transporter-like_ATP-bd"/>
</dbReference>
<protein>
    <submittedName>
        <fullName evidence="5">ABC transporter ATP-binding protein</fullName>
    </submittedName>
</protein>
<dbReference type="GO" id="GO:0016887">
    <property type="term" value="F:ATP hydrolysis activity"/>
    <property type="evidence" value="ECO:0007669"/>
    <property type="project" value="InterPro"/>
</dbReference>
<dbReference type="PANTHER" id="PTHR42855">
    <property type="entry name" value="ABC TRANSPORTER ATP-BINDING SUBUNIT"/>
    <property type="match status" value="1"/>
</dbReference>
<evidence type="ECO:0000256" key="2">
    <source>
        <dbReference type="ARBA" id="ARBA00022840"/>
    </source>
</evidence>
<dbReference type="STRING" id="1291742.LOOC260_108570"/>
<keyword evidence="2 5" id="KW-0067">ATP-binding</keyword>
<dbReference type="HOGENOM" id="CLU_000604_36_0_9"/>
<dbReference type="GO" id="GO:0005524">
    <property type="term" value="F:ATP binding"/>
    <property type="evidence" value="ECO:0007669"/>
    <property type="project" value="UniProtKB-KW"/>
</dbReference>
<keyword evidence="1" id="KW-0547">Nucleotide-binding</keyword>
<dbReference type="CDD" id="cd03221">
    <property type="entry name" value="ABCF_EF-3"/>
    <property type="match status" value="2"/>
</dbReference>
<dbReference type="InterPro" id="IPR017871">
    <property type="entry name" value="ABC_transporter-like_CS"/>
</dbReference>